<dbReference type="Gene3D" id="4.10.430.30">
    <property type="match status" value="1"/>
</dbReference>
<accession>A0A1V2WA17</accession>
<feature type="domain" description="DNA-binding protein H-NS-like C-terminal" evidence="6">
    <location>
        <begin position="56"/>
        <end position="96"/>
    </location>
</feature>
<comment type="caution">
    <text evidence="7">The sequence shown here is derived from an EMBL/GenBank/DDBJ whole genome shotgun (WGS) entry which is preliminary data.</text>
</comment>
<evidence type="ECO:0000256" key="4">
    <source>
        <dbReference type="ARBA" id="ARBA00023125"/>
    </source>
</evidence>
<dbReference type="GO" id="GO:0003677">
    <property type="term" value="F:DNA binding"/>
    <property type="evidence" value="ECO:0007669"/>
    <property type="project" value="UniProtKB-KW"/>
</dbReference>
<gene>
    <name evidence="7" type="ORF">A8E72_04650</name>
</gene>
<dbReference type="GO" id="GO:0009295">
    <property type="term" value="C:nucleoid"/>
    <property type="evidence" value="ECO:0007669"/>
    <property type="project" value="UniProtKB-SubCell"/>
</dbReference>
<name>A0A1V2WA17_9BURK</name>
<organism evidence="7 8">
    <name type="scientific">Burkholderia cenocepacia</name>
    <dbReference type="NCBI Taxonomy" id="95486"/>
    <lineage>
        <taxon>Bacteria</taxon>
        <taxon>Pseudomonadati</taxon>
        <taxon>Pseudomonadota</taxon>
        <taxon>Betaproteobacteria</taxon>
        <taxon>Burkholderiales</taxon>
        <taxon>Burkholderiaceae</taxon>
        <taxon>Burkholderia</taxon>
        <taxon>Burkholderia cepacia complex</taxon>
    </lineage>
</organism>
<evidence type="ECO:0000256" key="3">
    <source>
        <dbReference type="ARBA" id="ARBA00022490"/>
    </source>
</evidence>
<dbReference type="SUPFAM" id="SSF81273">
    <property type="entry name" value="H-NS histone-like proteins"/>
    <property type="match status" value="1"/>
</dbReference>
<dbReference type="RefSeq" id="WP_077020581.1">
    <property type="nucleotide sequence ID" value="NZ_CADETK010000018.1"/>
</dbReference>
<dbReference type="PANTHER" id="PTHR38097">
    <property type="match status" value="1"/>
</dbReference>
<dbReference type="InterPro" id="IPR027444">
    <property type="entry name" value="H-NS_C_dom"/>
</dbReference>
<keyword evidence="4" id="KW-0238">DNA-binding</keyword>
<dbReference type="PANTHER" id="PTHR38097:SF2">
    <property type="entry name" value="DNA-BINDING PROTEIN STPA"/>
    <property type="match status" value="1"/>
</dbReference>
<evidence type="ECO:0000256" key="1">
    <source>
        <dbReference type="ARBA" id="ARBA00004453"/>
    </source>
</evidence>
<sequence>MATYLELKAQADALAQQAEAARLAELETIVAAIREQVAEYGITPEQIFGRKRGSVAGKRAPAAPKYQDPKTGATWSGRGKPPQWIAKAKNRDRFLIVAADVE</sequence>
<evidence type="ECO:0000256" key="5">
    <source>
        <dbReference type="SAM" id="MobiDB-lite"/>
    </source>
</evidence>
<dbReference type="Pfam" id="PF00816">
    <property type="entry name" value="Histone_HNS"/>
    <property type="match status" value="1"/>
</dbReference>
<evidence type="ECO:0000259" key="6">
    <source>
        <dbReference type="SMART" id="SM00528"/>
    </source>
</evidence>
<evidence type="ECO:0000313" key="8">
    <source>
        <dbReference type="Proteomes" id="UP000188543"/>
    </source>
</evidence>
<comment type="similarity">
    <text evidence="2">Belongs to the histone-like protein H-NS family.</text>
</comment>
<proteinExistence type="inferred from homology"/>
<dbReference type="OrthoDB" id="5297879at2"/>
<protein>
    <submittedName>
        <fullName evidence="7">H-NS histone</fullName>
    </submittedName>
</protein>
<dbReference type="SMART" id="SM00528">
    <property type="entry name" value="HNS"/>
    <property type="match status" value="1"/>
</dbReference>
<dbReference type="EMBL" id="MUTJ01000016">
    <property type="protein sequence ID" value="ONU91888.1"/>
    <property type="molecule type" value="Genomic_DNA"/>
</dbReference>
<dbReference type="Proteomes" id="UP000188543">
    <property type="component" value="Unassembled WGS sequence"/>
</dbReference>
<evidence type="ECO:0000313" key="7">
    <source>
        <dbReference type="EMBL" id="ONU91888.1"/>
    </source>
</evidence>
<reference evidence="7 8" key="1">
    <citation type="submission" date="2016-08" db="EMBL/GenBank/DDBJ databases">
        <authorList>
            <person name="Seilhamer J.J."/>
        </authorList>
    </citation>
    <scope>NUCLEOTIDE SEQUENCE [LARGE SCALE GENOMIC DNA]</scope>
    <source>
        <strain evidence="7 8">VC14762</strain>
    </source>
</reference>
<dbReference type="AlphaFoldDB" id="A0A1V2WA17"/>
<feature type="region of interest" description="Disordered" evidence="5">
    <location>
        <begin position="53"/>
        <end position="83"/>
    </location>
</feature>
<keyword evidence="3" id="KW-0963">Cytoplasm</keyword>
<comment type="subcellular location">
    <subcellularLocation>
        <location evidence="1">Cytoplasm</location>
        <location evidence="1">Nucleoid</location>
    </subcellularLocation>
</comment>
<evidence type="ECO:0000256" key="2">
    <source>
        <dbReference type="ARBA" id="ARBA00010610"/>
    </source>
</evidence>